<feature type="domain" description="NAD(P)-binding" evidence="1">
    <location>
        <begin position="8"/>
        <end position="113"/>
    </location>
</feature>
<evidence type="ECO:0000313" key="3">
    <source>
        <dbReference type="Proteomes" id="UP001142372"/>
    </source>
</evidence>
<comment type="caution">
    <text evidence="2">The sequence shown here is derived from an EMBL/GenBank/DDBJ whole genome shotgun (WGS) entry which is preliminary data.</text>
</comment>
<name>A0A9W6HA79_9MICO</name>
<evidence type="ECO:0000313" key="2">
    <source>
        <dbReference type="EMBL" id="GLJ76406.1"/>
    </source>
</evidence>
<sequence>MIAVTTPTGNVGSHIVRLLLQVGERPRLLLRDPDRLDPEVRERVDLAVGDLRDPDYVMEATRDVEAVYWVHPDDWSLPDPNADAERTGEGLAEAMRRNRMPRVVFQSSIGAELRDGAGFIDGLAAVEERLDAAREETGTALIHLRCGYFMTNLLADVDGLRAGRLTTTRLLDDAMPWVDPRDIATVAALRLLARDWSGPQVQAVHGPTDLTWSQAAAELSAATGTTIEAQQIPDDDERAALRAAGMSEVAVDGILGMSVSKREGFTPEQPRSPLTTTPGTLAGWAIEHLRPAL</sequence>
<reference evidence="2" key="1">
    <citation type="journal article" date="2014" name="Int. J. Syst. Evol. Microbiol.">
        <title>Complete genome sequence of Corynebacterium casei LMG S-19264T (=DSM 44701T), isolated from a smear-ripened cheese.</title>
        <authorList>
            <consortium name="US DOE Joint Genome Institute (JGI-PGF)"/>
            <person name="Walter F."/>
            <person name="Albersmeier A."/>
            <person name="Kalinowski J."/>
            <person name="Ruckert C."/>
        </authorList>
    </citation>
    <scope>NUCLEOTIDE SEQUENCE</scope>
    <source>
        <strain evidence="2">VKM Ac-1401</strain>
    </source>
</reference>
<dbReference type="Gene3D" id="3.90.25.10">
    <property type="entry name" value="UDP-galactose 4-epimerase, domain 1"/>
    <property type="match status" value="1"/>
</dbReference>
<proteinExistence type="predicted"/>
<protein>
    <submittedName>
        <fullName evidence="2">NmrA family transcriptional regulator</fullName>
    </submittedName>
</protein>
<dbReference type="SUPFAM" id="SSF51735">
    <property type="entry name" value="NAD(P)-binding Rossmann-fold domains"/>
    <property type="match status" value="1"/>
</dbReference>
<reference evidence="2" key="2">
    <citation type="submission" date="2023-01" db="EMBL/GenBank/DDBJ databases">
        <authorList>
            <person name="Sun Q."/>
            <person name="Evtushenko L."/>
        </authorList>
    </citation>
    <scope>NUCLEOTIDE SEQUENCE</scope>
    <source>
        <strain evidence="2">VKM Ac-1401</strain>
    </source>
</reference>
<dbReference type="Proteomes" id="UP001142372">
    <property type="component" value="Unassembled WGS sequence"/>
</dbReference>
<dbReference type="RefSeq" id="WP_271177057.1">
    <property type="nucleotide sequence ID" value="NZ_BAAAJO010000005.1"/>
</dbReference>
<dbReference type="AlphaFoldDB" id="A0A9W6HA79"/>
<dbReference type="InterPro" id="IPR036291">
    <property type="entry name" value="NAD(P)-bd_dom_sf"/>
</dbReference>
<dbReference type="EMBL" id="BSEN01000006">
    <property type="protein sequence ID" value="GLJ76406.1"/>
    <property type="molecule type" value="Genomic_DNA"/>
</dbReference>
<evidence type="ECO:0000259" key="1">
    <source>
        <dbReference type="Pfam" id="PF13460"/>
    </source>
</evidence>
<dbReference type="Pfam" id="PF13460">
    <property type="entry name" value="NAD_binding_10"/>
    <property type="match status" value="1"/>
</dbReference>
<dbReference type="InterPro" id="IPR016040">
    <property type="entry name" value="NAD(P)-bd_dom"/>
</dbReference>
<dbReference type="PANTHER" id="PTHR43162:SF1">
    <property type="entry name" value="PRESTALK A DIFFERENTIATION PROTEIN A"/>
    <property type="match status" value="1"/>
</dbReference>
<organism evidence="2 3">
    <name type="scientific">Leifsonia poae</name>
    <dbReference type="NCBI Taxonomy" id="110933"/>
    <lineage>
        <taxon>Bacteria</taxon>
        <taxon>Bacillati</taxon>
        <taxon>Actinomycetota</taxon>
        <taxon>Actinomycetes</taxon>
        <taxon>Micrococcales</taxon>
        <taxon>Microbacteriaceae</taxon>
        <taxon>Leifsonia</taxon>
    </lineage>
</organism>
<dbReference type="PANTHER" id="PTHR43162">
    <property type="match status" value="1"/>
</dbReference>
<keyword evidence="3" id="KW-1185">Reference proteome</keyword>
<dbReference type="Gene3D" id="3.40.50.720">
    <property type="entry name" value="NAD(P)-binding Rossmann-like Domain"/>
    <property type="match status" value="1"/>
</dbReference>
<accession>A0A9W6HA79</accession>
<gene>
    <name evidence="2" type="ORF">GCM10017584_19800</name>
</gene>
<dbReference type="InterPro" id="IPR051604">
    <property type="entry name" value="Ergot_Alk_Oxidoreductase"/>
</dbReference>